<dbReference type="GO" id="GO:0005525">
    <property type="term" value="F:GTP binding"/>
    <property type="evidence" value="ECO:0007669"/>
    <property type="project" value="UniProtKB-KW"/>
</dbReference>
<dbReference type="PANTHER" id="PTHR45684">
    <property type="entry name" value="RE74312P"/>
    <property type="match status" value="1"/>
</dbReference>
<dbReference type="Pfam" id="PF00025">
    <property type="entry name" value="Arf"/>
    <property type="match status" value="1"/>
</dbReference>
<dbReference type="AlphaFoldDB" id="A0AAN6TXP1"/>
<dbReference type="GO" id="GO:0005794">
    <property type="term" value="C:Golgi apparatus"/>
    <property type="evidence" value="ECO:0007669"/>
    <property type="project" value="UniProtKB-SubCell"/>
</dbReference>
<dbReference type="EMBL" id="MU853230">
    <property type="protein sequence ID" value="KAK4122683.1"/>
    <property type="molecule type" value="Genomic_DNA"/>
</dbReference>
<comment type="subcellular location">
    <subcellularLocation>
        <location evidence="1">Endoplasmic reticulum</location>
    </subcellularLocation>
    <subcellularLocation>
        <location evidence="2">Golgi apparatus</location>
    </subcellularLocation>
</comment>
<comment type="similarity">
    <text evidence="3">Belongs to the small GTPase superfamily. SAR1 family.</text>
</comment>
<dbReference type="SUPFAM" id="SSF52540">
    <property type="entry name" value="P-loop containing nucleoside triphosphate hydrolases"/>
    <property type="match status" value="1"/>
</dbReference>
<dbReference type="Proteomes" id="UP001302602">
    <property type="component" value="Unassembled WGS sequence"/>
</dbReference>
<evidence type="ECO:0000256" key="2">
    <source>
        <dbReference type="ARBA" id="ARBA00004555"/>
    </source>
</evidence>
<accession>A0AAN6TXP1</accession>
<evidence type="ECO:0000256" key="5">
    <source>
        <dbReference type="ARBA" id="ARBA00022741"/>
    </source>
</evidence>
<feature type="binding site" evidence="11">
    <location>
        <position position="122"/>
    </location>
    <ligand>
        <name>GTP</name>
        <dbReference type="ChEBI" id="CHEBI:37565"/>
    </ligand>
</feature>
<evidence type="ECO:0000256" key="6">
    <source>
        <dbReference type="ARBA" id="ARBA00022824"/>
    </source>
</evidence>
<evidence type="ECO:0000256" key="13">
    <source>
        <dbReference type="SAM" id="MobiDB-lite"/>
    </source>
</evidence>
<dbReference type="GO" id="GO:0016192">
    <property type="term" value="P:vesicle-mediated transport"/>
    <property type="evidence" value="ECO:0007669"/>
    <property type="project" value="UniProtKB-KW"/>
</dbReference>
<feature type="compositionally biased region" description="Low complexity" evidence="13">
    <location>
        <begin position="1"/>
        <end position="20"/>
    </location>
</feature>
<dbReference type="GO" id="GO:0003924">
    <property type="term" value="F:GTPase activity"/>
    <property type="evidence" value="ECO:0007669"/>
    <property type="project" value="InterPro"/>
</dbReference>
<evidence type="ECO:0000256" key="10">
    <source>
        <dbReference type="ARBA" id="ARBA00023134"/>
    </source>
</evidence>
<feature type="binding site" evidence="11">
    <location>
        <position position="119"/>
    </location>
    <ligand>
        <name>GTP</name>
        <dbReference type="ChEBI" id="CHEBI:37565"/>
    </ligand>
</feature>
<evidence type="ECO:0000256" key="4">
    <source>
        <dbReference type="ARBA" id="ARBA00022448"/>
    </source>
</evidence>
<keyword evidence="6" id="KW-0256">Endoplasmic reticulum</keyword>
<evidence type="ECO:0000256" key="7">
    <source>
        <dbReference type="ARBA" id="ARBA00022892"/>
    </source>
</evidence>
<evidence type="ECO:0000256" key="8">
    <source>
        <dbReference type="ARBA" id="ARBA00022927"/>
    </source>
</evidence>
<dbReference type="InterPro" id="IPR006687">
    <property type="entry name" value="Small_GTPase_SAR1"/>
</dbReference>
<evidence type="ECO:0000256" key="9">
    <source>
        <dbReference type="ARBA" id="ARBA00023034"/>
    </source>
</evidence>
<dbReference type="GO" id="GO:0005783">
    <property type="term" value="C:endoplasmic reticulum"/>
    <property type="evidence" value="ECO:0007669"/>
    <property type="project" value="UniProtKB-SubCell"/>
</dbReference>
<keyword evidence="4" id="KW-0813">Transport</keyword>
<gene>
    <name evidence="14" type="ORF">N657DRAFT_681676</name>
</gene>
<keyword evidence="8" id="KW-0653">Protein transport</keyword>
<proteinExistence type="inferred from homology"/>
<organism evidence="14 15">
    <name type="scientific">Parathielavia appendiculata</name>
    <dbReference type="NCBI Taxonomy" id="2587402"/>
    <lineage>
        <taxon>Eukaryota</taxon>
        <taxon>Fungi</taxon>
        <taxon>Dikarya</taxon>
        <taxon>Ascomycota</taxon>
        <taxon>Pezizomycotina</taxon>
        <taxon>Sordariomycetes</taxon>
        <taxon>Sordariomycetidae</taxon>
        <taxon>Sordariales</taxon>
        <taxon>Chaetomiaceae</taxon>
        <taxon>Parathielavia</taxon>
    </lineage>
</organism>
<dbReference type="InterPro" id="IPR027417">
    <property type="entry name" value="P-loop_NTPase"/>
</dbReference>
<evidence type="ECO:0000313" key="14">
    <source>
        <dbReference type="EMBL" id="KAK4122683.1"/>
    </source>
</evidence>
<feature type="region of interest" description="Disordered" evidence="13">
    <location>
        <begin position="1"/>
        <end position="25"/>
    </location>
</feature>
<evidence type="ECO:0000313" key="15">
    <source>
        <dbReference type="Proteomes" id="UP001302602"/>
    </source>
</evidence>
<reference evidence="14" key="1">
    <citation type="journal article" date="2023" name="Mol. Phylogenet. Evol.">
        <title>Genome-scale phylogeny and comparative genomics of the fungal order Sordariales.</title>
        <authorList>
            <person name="Hensen N."/>
            <person name="Bonometti L."/>
            <person name="Westerberg I."/>
            <person name="Brannstrom I.O."/>
            <person name="Guillou S."/>
            <person name="Cros-Aarteil S."/>
            <person name="Calhoun S."/>
            <person name="Haridas S."/>
            <person name="Kuo A."/>
            <person name="Mondo S."/>
            <person name="Pangilinan J."/>
            <person name="Riley R."/>
            <person name="LaButti K."/>
            <person name="Andreopoulos B."/>
            <person name="Lipzen A."/>
            <person name="Chen C."/>
            <person name="Yan M."/>
            <person name="Daum C."/>
            <person name="Ng V."/>
            <person name="Clum A."/>
            <person name="Steindorff A."/>
            <person name="Ohm R.A."/>
            <person name="Martin F."/>
            <person name="Silar P."/>
            <person name="Natvig D.O."/>
            <person name="Lalanne C."/>
            <person name="Gautier V."/>
            <person name="Ament-Velasquez S.L."/>
            <person name="Kruys A."/>
            <person name="Hutchinson M.I."/>
            <person name="Powell A.J."/>
            <person name="Barry K."/>
            <person name="Miller A.N."/>
            <person name="Grigoriev I.V."/>
            <person name="Debuchy R."/>
            <person name="Gladieux P."/>
            <person name="Hiltunen Thoren M."/>
            <person name="Johannesson H."/>
        </authorList>
    </citation>
    <scope>NUCLEOTIDE SEQUENCE</scope>
    <source>
        <strain evidence="14">CBS 731.68</strain>
    </source>
</reference>
<dbReference type="GeneID" id="87833179"/>
<dbReference type="InterPro" id="IPR006689">
    <property type="entry name" value="Small_GTPase_ARF/SAR"/>
</dbReference>
<keyword evidence="7" id="KW-0931">ER-Golgi transport</keyword>
<keyword evidence="5 11" id="KW-0547">Nucleotide-binding</keyword>
<feature type="binding site" evidence="11">
    <location>
        <position position="120"/>
    </location>
    <ligand>
        <name>GTP</name>
        <dbReference type="ChEBI" id="CHEBI:37565"/>
    </ligand>
</feature>
<evidence type="ECO:0000256" key="3">
    <source>
        <dbReference type="ARBA" id="ARBA00007507"/>
    </source>
</evidence>
<comment type="caution">
    <text evidence="14">The sequence shown here is derived from an EMBL/GenBank/DDBJ whole genome shotgun (WGS) entry which is preliminary data.</text>
</comment>
<dbReference type="GO" id="GO:0006886">
    <property type="term" value="P:intracellular protein transport"/>
    <property type="evidence" value="ECO:0007669"/>
    <property type="project" value="InterPro"/>
</dbReference>
<reference evidence="14" key="2">
    <citation type="submission" date="2023-05" db="EMBL/GenBank/DDBJ databases">
        <authorList>
            <consortium name="Lawrence Berkeley National Laboratory"/>
            <person name="Steindorff A."/>
            <person name="Hensen N."/>
            <person name="Bonometti L."/>
            <person name="Westerberg I."/>
            <person name="Brannstrom I.O."/>
            <person name="Guillou S."/>
            <person name="Cros-Aarteil S."/>
            <person name="Calhoun S."/>
            <person name="Haridas S."/>
            <person name="Kuo A."/>
            <person name="Mondo S."/>
            <person name="Pangilinan J."/>
            <person name="Riley R."/>
            <person name="Labutti K."/>
            <person name="Andreopoulos B."/>
            <person name="Lipzen A."/>
            <person name="Chen C."/>
            <person name="Yanf M."/>
            <person name="Daum C."/>
            <person name="Ng V."/>
            <person name="Clum A."/>
            <person name="Ohm R."/>
            <person name="Martin F."/>
            <person name="Silar P."/>
            <person name="Natvig D."/>
            <person name="Lalanne C."/>
            <person name="Gautier V."/>
            <person name="Ament-Velasquez S.L."/>
            <person name="Kruys A."/>
            <person name="Hutchinson M.I."/>
            <person name="Powell A.J."/>
            <person name="Barry K."/>
            <person name="Miller A.N."/>
            <person name="Grigoriev I.V."/>
            <person name="Debuchy R."/>
            <person name="Gladieux P."/>
            <person name="Thoren M.H."/>
            <person name="Johannesson H."/>
        </authorList>
    </citation>
    <scope>NUCLEOTIDE SEQUENCE</scope>
    <source>
        <strain evidence="14">CBS 731.68</strain>
    </source>
</reference>
<dbReference type="PRINTS" id="PR00328">
    <property type="entry name" value="SAR1GTPBP"/>
</dbReference>
<protein>
    <submittedName>
        <fullName evidence="14">Arf-domain-containing protein</fullName>
    </submittedName>
</protein>
<keyword evidence="9" id="KW-0333">Golgi apparatus</keyword>
<dbReference type="RefSeq" id="XP_062646454.1">
    <property type="nucleotide sequence ID" value="XM_062796411.1"/>
</dbReference>
<feature type="binding site" evidence="12">
    <location>
        <begin position="119"/>
        <end position="122"/>
    </location>
    <ligand>
        <name>GTP</name>
        <dbReference type="ChEBI" id="CHEBI:37565"/>
    </ligand>
</feature>
<keyword evidence="10 12" id="KW-0342">GTP-binding</keyword>
<sequence>MGISGFTLTTGSSSGSRTPGNQGCSKLIANNAPGSAFVTSESLPDSETLTVGKVSFTTLDVGNQHGNRALWMKTVCGTSAIIFMVDARDTERFDEAAAELHALDAARGLERVPFPVLGNKIDCPGAETASQDRRLWGSLE</sequence>
<evidence type="ECO:0000256" key="12">
    <source>
        <dbReference type="PIRSR" id="PIRSR606689-1"/>
    </source>
</evidence>
<name>A0AAN6TXP1_9PEZI</name>
<evidence type="ECO:0000256" key="1">
    <source>
        <dbReference type="ARBA" id="ARBA00004240"/>
    </source>
</evidence>
<dbReference type="Gene3D" id="3.40.50.300">
    <property type="entry name" value="P-loop containing nucleotide triphosphate hydrolases"/>
    <property type="match status" value="1"/>
</dbReference>
<keyword evidence="15" id="KW-1185">Reference proteome</keyword>
<evidence type="ECO:0000256" key="11">
    <source>
        <dbReference type="PIRSR" id="PIRSR606687-2"/>
    </source>
</evidence>